<dbReference type="STRING" id="1304284.L21TH_2653"/>
<dbReference type="OrthoDB" id="1705722at2"/>
<sequence>MVRENKSSRRIKNIVIVIFTILFVPLLTTSILYYSNNTFKNATNEIMKKTPGVIGDYFSKFPTEEEKEEKKKYLAKYYTSLESKIAADKIYIVKKNDEELFNDIVSYMNTISTRKTKEILKYVRNIELRKDLLFSIYDEIQNEKESEFNNEVKKIEEMDTYLAIKEIERRITQDSSSIKLIADIMATLNEKKAAEILYYLKDDIKLKLTKLIDSDKMYKINQALENKTLKNKEFMELAKNYGVKDSKKAYEEIGNKDKYKIDELAMIYLNLPEKKAAEILRYSKDEEFIEELFTEIRYLERFEDNIKESRTVRIRKNITFLNEYEEKITDLAKVYENMNSNEVADIVEKMMFKDDTLSLFFMEDSYQYQISDASIILDVIKKMKKSSVSDILGNMDARKAAELTKKLALPE</sequence>
<dbReference type="RefSeq" id="WP_006317417.1">
    <property type="nucleotide sequence ID" value="NZ_ARZA01000280.1"/>
</dbReference>
<dbReference type="EMBL" id="ARZA01000280">
    <property type="protein sequence ID" value="EOC99304.1"/>
    <property type="molecule type" value="Genomic_DNA"/>
</dbReference>
<dbReference type="SUPFAM" id="SSF158791">
    <property type="entry name" value="MgtE N-terminal domain-like"/>
    <property type="match status" value="1"/>
</dbReference>
<evidence type="ECO:0000313" key="2">
    <source>
        <dbReference type="EMBL" id="EOC99304.1"/>
    </source>
</evidence>
<dbReference type="AlphaFoldDB" id="R1CAF4"/>
<gene>
    <name evidence="2" type="ORF">L21TH_2653</name>
</gene>
<accession>R1CAF4</accession>
<proteinExistence type="predicted"/>
<keyword evidence="1" id="KW-1133">Transmembrane helix</keyword>
<organism evidence="2 3">
    <name type="scientific">Caldisalinibacter kiritimatiensis</name>
    <dbReference type="NCBI Taxonomy" id="1304284"/>
    <lineage>
        <taxon>Bacteria</taxon>
        <taxon>Bacillati</taxon>
        <taxon>Bacillota</taxon>
        <taxon>Tissierellia</taxon>
        <taxon>Tissierellales</taxon>
        <taxon>Thermohalobacteraceae</taxon>
        <taxon>Caldisalinibacter</taxon>
    </lineage>
</organism>
<keyword evidence="1" id="KW-0812">Transmembrane</keyword>
<feature type="transmembrane region" description="Helical" evidence="1">
    <location>
        <begin position="12"/>
        <end position="34"/>
    </location>
</feature>
<reference evidence="2 3" key="1">
    <citation type="journal article" date="2015" name="Geomicrobiol. J.">
        <title>Caldisalinibacter kiritimatiensis gen. nov., sp. nov., a moderately thermohalophilic thiosulfate-reducing bacterium from a hypersaline microbial mat.</title>
        <authorList>
            <person name="Ben Hania W."/>
            <person name="Joseph M."/>
            <person name="Fiebig A."/>
            <person name="Bunk B."/>
            <person name="Klenk H.-P."/>
            <person name="Fardeau M.-L."/>
            <person name="Spring S."/>
        </authorList>
    </citation>
    <scope>NUCLEOTIDE SEQUENCE [LARGE SCALE GENOMIC DNA]</scope>
    <source>
        <strain evidence="2 3">L21-TH-D2</strain>
    </source>
</reference>
<name>R1CAF4_9FIRM</name>
<dbReference type="eggNOG" id="ENOG502ZBM6">
    <property type="taxonomic scope" value="Bacteria"/>
</dbReference>
<protein>
    <submittedName>
        <fullName evidence="2">Uncharacterized protein</fullName>
    </submittedName>
</protein>
<keyword evidence="3" id="KW-1185">Reference proteome</keyword>
<comment type="caution">
    <text evidence="2">The sequence shown here is derived from an EMBL/GenBank/DDBJ whole genome shotgun (WGS) entry which is preliminary data.</text>
</comment>
<keyword evidence="1" id="KW-0472">Membrane</keyword>
<evidence type="ECO:0000313" key="3">
    <source>
        <dbReference type="Proteomes" id="UP000013378"/>
    </source>
</evidence>
<evidence type="ECO:0000256" key="1">
    <source>
        <dbReference type="SAM" id="Phobius"/>
    </source>
</evidence>
<dbReference type="Proteomes" id="UP000013378">
    <property type="component" value="Unassembled WGS sequence"/>
</dbReference>